<reference evidence="1 2" key="1">
    <citation type="submission" date="2024-08" db="EMBL/GenBank/DDBJ databases">
        <title>Insights into the chromosomal genome structure of Flemingia macrophylla.</title>
        <authorList>
            <person name="Ding Y."/>
            <person name="Zhao Y."/>
            <person name="Bi W."/>
            <person name="Wu M."/>
            <person name="Zhao G."/>
            <person name="Gong Y."/>
            <person name="Li W."/>
            <person name="Zhang P."/>
        </authorList>
    </citation>
    <scope>NUCLEOTIDE SEQUENCE [LARGE SCALE GENOMIC DNA]</scope>
    <source>
        <strain evidence="1">DYQJB</strain>
        <tissue evidence="1">Leaf</tissue>
    </source>
</reference>
<evidence type="ECO:0000313" key="1">
    <source>
        <dbReference type="EMBL" id="KAL2318737.1"/>
    </source>
</evidence>
<dbReference type="EMBL" id="JBGMDY010000011">
    <property type="protein sequence ID" value="KAL2318737.1"/>
    <property type="molecule type" value="Genomic_DNA"/>
</dbReference>
<protein>
    <submittedName>
        <fullName evidence="1">Uncharacterized protein</fullName>
    </submittedName>
</protein>
<comment type="caution">
    <text evidence="1">The sequence shown here is derived from an EMBL/GenBank/DDBJ whole genome shotgun (WGS) entry which is preliminary data.</text>
</comment>
<organism evidence="1 2">
    <name type="scientific">Flemingia macrophylla</name>
    <dbReference type="NCBI Taxonomy" id="520843"/>
    <lineage>
        <taxon>Eukaryota</taxon>
        <taxon>Viridiplantae</taxon>
        <taxon>Streptophyta</taxon>
        <taxon>Embryophyta</taxon>
        <taxon>Tracheophyta</taxon>
        <taxon>Spermatophyta</taxon>
        <taxon>Magnoliopsida</taxon>
        <taxon>eudicotyledons</taxon>
        <taxon>Gunneridae</taxon>
        <taxon>Pentapetalae</taxon>
        <taxon>rosids</taxon>
        <taxon>fabids</taxon>
        <taxon>Fabales</taxon>
        <taxon>Fabaceae</taxon>
        <taxon>Papilionoideae</taxon>
        <taxon>50 kb inversion clade</taxon>
        <taxon>NPAAA clade</taxon>
        <taxon>indigoferoid/millettioid clade</taxon>
        <taxon>Phaseoleae</taxon>
        <taxon>Flemingia</taxon>
    </lineage>
</organism>
<proteinExistence type="predicted"/>
<dbReference type="AlphaFoldDB" id="A0ABD1L5E9"/>
<sequence>MECTPFVIKSTPMVMPQNDHKPQPLVIHVNKEKGPVAPLRILAPRSFLYESDKAIPWRCEVHMFINEDISNVARIGGQNCQGRALVIQRQTLLRRRELRPFSNTTMASTRSSREGFLYEKDQGQDWKVSTMIFESDLQEGRNPNVMVKGRHQVFSTCF</sequence>
<evidence type="ECO:0000313" key="2">
    <source>
        <dbReference type="Proteomes" id="UP001603857"/>
    </source>
</evidence>
<accession>A0ABD1L5E9</accession>
<keyword evidence="2" id="KW-1185">Reference proteome</keyword>
<gene>
    <name evidence="1" type="ORF">Fmac_032613</name>
</gene>
<name>A0ABD1L5E9_9FABA</name>
<dbReference type="Proteomes" id="UP001603857">
    <property type="component" value="Unassembled WGS sequence"/>
</dbReference>